<protein>
    <submittedName>
        <fullName evidence="1">Uncharacterized protein</fullName>
    </submittedName>
</protein>
<organism evidence="1 2">
    <name type="scientific">Pichia kudriavzevii</name>
    <name type="common">Yeast</name>
    <name type="synonym">Issatchenkia orientalis</name>
    <dbReference type="NCBI Taxonomy" id="4909"/>
    <lineage>
        <taxon>Eukaryota</taxon>
        <taxon>Fungi</taxon>
        <taxon>Dikarya</taxon>
        <taxon>Ascomycota</taxon>
        <taxon>Saccharomycotina</taxon>
        <taxon>Pichiomycetes</taxon>
        <taxon>Pichiales</taxon>
        <taxon>Pichiaceae</taxon>
        <taxon>Pichia</taxon>
    </lineage>
</organism>
<evidence type="ECO:0000313" key="1">
    <source>
        <dbReference type="EMBL" id="KGK34593.1"/>
    </source>
</evidence>
<dbReference type="Proteomes" id="UP000029867">
    <property type="component" value="Unassembled WGS sequence"/>
</dbReference>
<dbReference type="EMBL" id="JQFK01001482">
    <property type="protein sequence ID" value="KGK34593.1"/>
    <property type="molecule type" value="Genomic_DNA"/>
</dbReference>
<evidence type="ECO:0000313" key="2">
    <source>
        <dbReference type="Proteomes" id="UP000029867"/>
    </source>
</evidence>
<dbReference type="AlphaFoldDB" id="A0A099NP75"/>
<accession>A0A099NP75</accession>
<sequence>MTVHIIQVLNGLHHHNRAIHFTIEKVTQANNMFSTSDSVLIII</sequence>
<reference evidence="2" key="1">
    <citation type="journal article" date="2014" name="Microb. Cell Fact.">
        <title>Exploiting Issatchenkia orientalis SD108 for succinic acid production.</title>
        <authorList>
            <person name="Xiao H."/>
            <person name="Shao Z."/>
            <person name="Jiang Y."/>
            <person name="Dole S."/>
            <person name="Zhao H."/>
        </authorList>
    </citation>
    <scope>NUCLEOTIDE SEQUENCE [LARGE SCALE GENOMIC DNA]</scope>
    <source>
        <strain evidence="2">SD108</strain>
    </source>
</reference>
<proteinExistence type="predicted"/>
<comment type="caution">
    <text evidence="1">The sequence shown here is derived from an EMBL/GenBank/DDBJ whole genome shotgun (WGS) entry which is preliminary data.</text>
</comment>
<dbReference type="HOGENOM" id="CLU_3242281_0_0_1"/>
<name>A0A099NP75_PICKU</name>
<gene>
    <name evidence="1" type="ORF">JL09_g6259</name>
</gene>